<dbReference type="GO" id="GO:0005136">
    <property type="term" value="F:interleukin-4 receptor binding"/>
    <property type="evidence" value="ECO:0007669"/>
    <property type="project" value="InterPro"/>
</dbReference>
<sequence length="136" mass="15401">MKVLCLMLLGLVVVTGSRMDRNTAEKVLLEEIIESIDDFVRHPDTQSKSILGMFVKDQAESCSKEALCRAGHALKEIPMENNKLQRQLLAYAHYTTLGNCSVSNADESMVKDFLQKVKACSREQYANILRHKHHPK</sequence>
<evidence type="ECO:0000313" key="3">
    <source>
        <dbReference type="Proteomes" id="UP000316079"/>
    </source>
</evidence>
<comment type="caution">
    <text evidence="2">The sequence shown here is derived from an EMBL/GenBank/DDBJ whole genome shotgun (WGS) entry which is preliminary data.</text>
</comment>
<evidence type="ECO:0000313" key="2">
    <source>
        <dbReference type="EMBL" id="TRY81309.1"/>
    </source>
</evidence>
<proteinExistence type="predicted"/>
<evidence type="ECO:0000256" key="1">
    <source>
        <dbReference type="SAM" id="SignalP"/>
    </source>
</evidence>
<reference evidence="2 3" key="1">
    <citation type="journal article" date="2019" name="Sci. Data">
        <title>Hybrid genome assembly and annotation of Danionella translucida.</title>
        <authorList>
            <person name="Kadobianskyi M."/>
            <person name="Schulze L."/>
            <person name="Schuelke M."/>
            <person name="Judkewitz B."/>
        </authorList>
    </citation>
    <scope>NUCLEOTIDE SEQUENCE [LARGE SCALE GENOMIC DNA]</scope>
    <source>
        <strain evidence="2 3">Bolton</strain>
    </source>
</reference>
<feature type="signal peptide" evidence="1">
    <location>
        <begin position="1"/>
        <end position="16"/>
    </location>
</feature>
<keyword evidence="1" id="KW-0732">Signal</keyword>
<gene>
    <name evidence="2" type="ORF">DNTS_012139</name>
</gene>
<organism evidence="2 3">
    <name type="scientific">Danionella cerebrum</name>
    <dbReference type="NCBI Taxonomy" id="2873325"/>
    <lineage>
        <taxon>Eukaryota</taxon>
        <taxon>Metazoa</taxon>
        <taxon>Chordata</taxon>
        <taxon>Craniata</taxon>
        <taxon>Vertebrata</taxon>
        <taxon>Euteleostomi</taxon>
        <taxon>Actinopterygii</taxon>
        <taxon>Neopterygii</taxon>
        <taxon>Teleostei</taxon>
        <taxon>Ostariophysi</taxon>
        <taxon>Cypriniformes</taxon>
        <taxon>Danionidae</taxon>
        <taxon>Danioninae</taxon>
        <taxon>Danionella</taxon>
    </lineage>
</organism>
<dbReference type="GO" id="GO:0005576">
    <property type="term" value="C:extracellular region"/>
    <property type="evidence" value="ECO:0007669"/>
    <property type="project" value="InterPro"/>
</dbReference>
<dbReference type="EMBL" id="SRMA01026644">
    <property type="protein sequence ID" value="TRY81309.1"/>
    <property type="molecule type" value="Genomic_DNA"/>
</dbReference>
<dbReference type="Proteomes" id="UP000316079">
    <property type="component" value="Unassembled WGS sequence"/>
</dbReference>
<dbReference type="SUPFAM" id="SSF47266">
    <property type="entry name" value="4-helical cytokines"/>
    <property type="match status" value="1"/>
</dbReference>
<evidence type="ECO:0008006" key="4">
    <source>
        <dbReference type="Google" id="ProtNLM"/>
    </source>
</evidence>
<dbReference type="PRINTS" id="PR00431">
    <property type="entry name" value="INTERLEUKIN4"/>
</dbReference>
<protein>
    <recommendedName>
        <fullName evidence="4">Interleukin-4</fullName>
    </recommendedName>
</protein>
<dbReference type="Gene3D" id="1.20.1250.10">
    <property type="match status" value="1"/>
</dbReference>
<dbReference type="GO" id="GO:0008083">
    <property type="term" value="F:growth factor activity"/>
    <property type="evidence" value="ECO:0007669"/>
    <property type="project" value="InterPro"/>
</dbReference>
<dbReference type="InterPro" id="IPR009079">
    <property type="entry name" value="4_helix_cytokine-like_core"/>
</dbReference>
<dbReference type="InterPro" id="IPR002354">
    <property type="entry name" value="IL-4"/>
</dbReference>
<dbReference type="GO" id="GO:0006955">
    <property type="term" value="P:immune response"/>
    <property type="evidence" value="ECO:0007669"/>
    <property type="project" value="InterPro"/>
</dbReference>
<dbReference type="Pfam" id="PF00727">
    <property type="entry name" value="IL4"/>
    <property type="match status" value="1"/>
</dbReference>
<name>A0A553PUD9_9TELE</name>
<dbReference type="STRING" id="623744.A0A553PUD9"/>
<feature type="chain" id="PRO_5022146441" description="Interleukin-4" evidence="1">
    <location>
        <begin position="17"/>
        <end position="136"/>
    </location>
</feature>
<keyword evidence="3" id="KW-1185">Reference proteome</keyword>
<dbReference type="AlphaFoldDB" id="A0A553PUD9"/>
<accession>A0A553PUD9</accession>